<evidence type="ECO:0000313" key="2">
    <source>
        <dbReference type="EMBL" id="KAF8441605.1"/>
    </source>
</evidence>
<reference evidence="2" key="1">
    <citation type="submission" date="2019-10" db="EMBL/GenBank/DDBJ databases">
        <authorList>
            <consortium name="DOE Joint Genome Institute"/>
            <person name="Kuo A."/>
            <person name="Miyauchi S."/>
            <person name="Kiss E."/>
            <person name="Drula E."/>
            <person name="Kohler A."/>
            <person name="Sanchez-Garcia M."/>
            <person name="Andreopoulos B."/>
            <person name="Barry K.W."/>
            <person name="Bonito G."/>
            <person name="Buee M."/>
            <person name="Carver A."/>
            <person name="Chen C."/>
            <person name="Cichocki N."/>
            <person name="Clum A."/>
            <person name="Culley D."/>
            <person name="Crous P.W."/>
            <person name="Fauchery L."/>
            <person name="Girlanda M."/>
            <person name="Hayes R."/>
            <person name="Keri Z."/>
            <person name="LaButti K."/>
            <person name="Lipzen A."/>
            <person name="Lombard V."/>
            <person name="Magnuson J."/>
            <person name="Maillard F."/>
            <person name="Morin E."/>
            <person name="Murat C."/>
            <person name="Nolan M."/>
            <person name="Ohm R."/>
            <person name="Pangilinan J."/>
            <person name="Pereira M."/>
            <person name="Perotto S."/>
            <person name="Peter M."/>
            <person name="Riley R."/>
            <person name="Sitrit Y."/>
            <person name="Stielow B."/>
            <person name="Szollosi G."/>
            <person name="Zifcakova L."/>
            <person name="Stursova M."/>
            <person name="Spatafora J.W."/>
            <person name="Tedersoo L."/>
            <person name="Vaario L.-M."/>
            <person name="Yamada A."/>
            <person name="Yan M."/>
            <person name="Wang P."/>
            <person name="Xu J."/>
            <person name="Bruns T."/>
            <person name="Baldrian P."/>
            <person name="Vilgalys R."/>
            <person name="Henrissat B."/>
            <person name="Grigoriev I.V."/>
            <person name="Hibbett D."/>
            <person name="Nagy L.G."/>
            <person name="Martin F.M."/>
        </authorList>
    </citation>
    <scope>NUCLEOTIDE SEQUENCE</scope>
    <source>
        <strain evidence="2">BED1</strain>
    </source>
</reference>
<protein>
    <submittedName>
        <fullName evidence="2">Uncharacterized protein</fullName>
    </submittedName>
</protein>
<feature type="compositionally biased region" description="Basic and acidic residues" evidence="1">
    <location>
        <begin position="283"/>
        <end position="293"/>
    </location>
</feature>
<evidence type="ECO:0000256" key="1">
    <source>
        <dbReference type="SAM" id="MobiDB-lite"/>
    </source>
</evidence>
<gene>
    <name evidence="2" type="ORF">L210DRAFT_3630210</name>
</gene>
<sequence>MTHRRPYKHQRPYHYLNGLRVVMHTGTGDTCPCEKYLESREGVYTLTMCPGVRMSLIDTCLLYSTNPRAVCCRANQAFDEAMSSTPSDGRPVEKFSIGGVEIVAKQSWWSQKKITRRLRARSSDILVQSKRSESGTRHKITFLNTDGPVLTRSLTVLYLRKTESSMTEKPPSRASISDVPFRFLDEIIDGDTFTGRLNGADGVGHRTRKDSLFLDARYPQPSSNWARSIPSDDAMAILSEFQVGRSETTRMCLAERSSLGDYSTEHKGGFDRRCDDCTEDERDVTGRRERGRV</sequence>
<dbReference type="AlphaFoldDB" id="A0AAD4BWK5"/>
<keyword evidence="3" id="KW-1185">Reference proteome</keyword>
<reference evidence="2" key="2">
    <citation type="journal article" date="2020" name="Nat. Commun.">
        <title>Large-scale genome sequencing of mycorrhizal fungi provides insights into the early evolution of symbiotic traits.</title>
        <authorList>
            <person name="Miyauchi S."/>
            <person name="Kiss E."/>
            <person name="Kuo A."/>
            <person name="Drula E."/>
            <person name="Kohler A."/>
            <person name="Sanchez-Garcia M."/>
            <person name="Morin E."/>
            <person name="Andreopoulos B."/>
            <person name="Barry K.W."/>
            <person name="Bonito G."/>
            <person name="Buee M."/>
            <person name="Carver A."/>
            <person name="Chen C."/>
            <person name="Cichocki N."/>
            <person name="Clum A."/>
            <person name="Culley D."/>
            <person name="Crous P.W."/>
            <person name="Fauchery L."/>
            <person name="Girlanda M."/>
            <person name="Hayes R.D."/>
            <person name="Keri Z."/>
            <person name="LaButti K."/>
            <person name="Lipzen A."/>
            <person name="Lombard V."/>
            <person name="Magnuson J."/>
            <person name="Maillard F."/>
            <person name="Murat C."/>
            <person name="Nolan M."/>
            <person name="Ohm R.A."/>
            <person name="Pangilinan J."/>
            <person name="Pereira M.F."/>
            <person name="Perotto S."/>
            <person name="Peter M."/>
            <person name="Pfister S."/>
            <person name="Riley R."/>
            <person name="Sitrit Y."/>
            <person name="Stielow J.B."/>
            <person name="Szollosi G."/>
            <person name="Zifcakova L."/>
            <person name="Stursova M."/>
            <person name="Spatafora J.W."/>
            <person name="Tedersoo L."/>
            <person name="Vaario L.M."/>
            <person name="Yamada A."/>
            <person name="Yan M."/>
            <person name="Wang P."/>
            <person name="Xu J."/>
            <person name="Bruns T."/>
            <person name="Baldrian P."/>
            <person name="Vilgalys R."/>
            <person name="Dunand C."/>
            <person name="Henrissat B."/>
            <person name="Grigoriev I.V."/>
            <person name="Hibbett D."/>
            <person name="Nagy L.G."/>
            <person name="Martin F.M."/>
        </authorList>
    </citation>
    <scope>NUCLEOTIDE SEQUENCE</scope>
    <source>
        <strain evidence="2">BED1</strain>
    </source>
</reference>
<feature type="compositionally biased region" description="Basic and acidic residues" evidence="1">
    <location>
        <begin position="265"/>
        <end position="276"/>
    </location>
</feature>
<dbReference type="Proteomes" id="UP001194468">
    <property type="component" value="Unassembled WGS sequence"/>
</dbReference>
<dbReference type="EMBL" id="WHUW01000010">
    <property type="protein sequence ID" value="KAF8441605.1"/>
    <property type="molecule type" value="Genomic_DNA"/>
</dbReference>
<proteinExistence type="predicted"/>
<feature type="region of interest" description="Disordered" evidence="1">
    <location>
        <begin position="265"/>
        <end position="293"/>
    </location>
</feature>
<evidence type="ECO:0000313" key="3">
    <source>
        <dbReference type="Proteomes" id="UP001194468"/>
    </source>
</evidence>
<organism evidence="2 3">
    <name type="scientific">Boletus edulis BED1</name>
    <dbReference type="NCBI Taxonomy" id="1328754"/>
    <lineage>
        <taxon>Eukaryota</taxon>
        <taxon>Fungi</taxon>
        <taxon>Dikarya</taxon>
        <taxon>Basidiomycota</taxon>
        <taxon>Agaricomycotina</taxon>
        <taxon>Agaricomycetes</taxon>
        <taxon>Agaricomycetidae</taxon>
        <taxon>Boletales</taxon>
        <taxon>Boletineae</taxon>
        <taxon>Boletaceae</taxon>
        <taxon>Boletoideae</taxon>
        <taxon>Boletus</taxon>
    </lineage>
</organism>
<name>A0AAD4BWK5_BOLED</name>
<comment type="caution">
    <text evidence="2">The sequence shown here is derived from an EMBL/GenBank/DDBJ whole genome shotgun (WGS) entry which is preliminary data.</text>
</comment>
<accession>A0AAD4BWK5</accession>